<dbReference type="InterPro" id="IPR023048">
    <property type="entry name" value="NADH:quinone_OxRdtase_FMN_depd"/>
</dbReference>
<evidence type="ECO:0000259" key="7">
    <source>
        <dbReference type="Pfam" id="PF02525"/>
    </source>
</evidence>
<comment type="caution">
    <text evidence="8">The sequence shown here is derived from an EMBL/GenBank/DDBJ whole genome shotgun (WGS) entry which is preliminary data.</text>
</comment>
<dbReference type="PANTHER" id="PTHR43741">
    <property type="entry name" value="FMN-DEPENDENT NADH-AZOREDUCTASE 1"/>
    <property type="match status" value="1"/>
</dbReference>
<evidence type="ECO:0000313" key="9">
    <source>
        <dbReference type="Proteomes" id="UP000051859"/>
    </source>
</evidence>
<accession>A0A0R2KUS0</accession>
<comment type="similarity">
    <text evidence="6">Belongs to the azoreductase type 1 family.</text>
</comment>
<dbReference type="EC" id="1.6.5.-" evidence="6"/>
<dbReference type="EC" id="1.7.1.17" evidence="6"/>
<sequence>MKTLIINAHPDYKNKEHFSYKLQDLFLKMYQERFPNEKPTILNLYEAKIPRIEKHQLLTVWDKQLNNESLTADEKEVAETSQKLLDQFKAHHRIVVVSPLHNFNVTSRMKDYIDNILIARETFRYTDDGSVGLMTDNFRALLLQASGSIYTNNDRYTPLEFSRLFLQKMFEEIMGFEDFNIVRAQGTALLDEKDVWKNVPEAMQKAFVRFYK</sequence>
<keyword evidence="4 6" id="KW-0520">NAD</keyword>
<evidence type="ECO:0000256" key="5">
    <source>
        <dbReference type="ARBA" id="ARBA00048542"/>
    </source>
</evidence>
<keyword evidence="3 6" id="KW-0560">Oxidoreductase</keyword>
<feature type="domain" description="Flavodoxin-like fold" evidence="7">
    <location>
        <begin position="1"/>
        <end position="205"/>
    </location>
</feature>
<protein>
    <recommendedName>
        <fullName evidence="6">FMN dependent NADH:quinone oxidoreductase</fullName>
        <ecNumber evidence="6">1.6.5.-</ecNumber>
    </recommendedName>
    <alternativeName>
        <fullName evidence="6">Azo-dye reductase</fullName>
    </alternativeName>
    <alternativeName>
        <fullName evidence="6">FMN-dependent NADH-azo compound oxidoreductase</fullName>
    </alternativeName>
    <alternativeName>
        <fullName evidence="6">FMN-dependent NADH-azoreductase</fullName>
        <ecNumber evidence="6">1.7.1.17</ecNumber>
    </alternativeName>
</protein>
<keyword evidence="2 6" id="KW-0288">FMN</keyword>
<dbReference type="HAMAP" id="MF_01216">
    <property type="entry name" value="Azoreductase_type1"/>
    <property type="match status" value="1"/>
</dbReference>
<dbReference type="GO" id="GO:0016652">
    <property type="term" value="F:oxidoreductase activity, acting on NAD(P)H as acceptor"/>
    <property type="evidence" value="ECO:0007669"/>
    <property type="project" value="UniProtKB-UniRule"/>
</dbReference>
<comment type="caution">
    <text evidence="6">Lacks conserved residue(s) required for the propagation of feature annotation.</text>
</comment>
<dbReference type="InterPro" id="IPR029039">
    <property type="entry name" value="Flavoprotein-like_sf"/>
</dbReference>
<name>A0A0R2KUS0_9LACO</name>
<evidence type="ECO:0000256" key="1">
    <source>
        <dbReference type="ARBA" id="ARBA00022630"/>
    </source>
</evidence>
<comment type="cofactor">
    <cofactor evidence="6">
        <name>FMN</name>
        <dbReference type="ChEBI" id="CHEBI:58210"/>
    </cofactor>
    <text evidence="6">Binds 1 FMN per subunit.</text>
</comment>
<dbReference type="GO" id="GO:0016655">
    <property type="term" value="F:oxidoreductase activity, acting on NAD(P)H, quinone or similar compound as acceptor"/>
    <property type="evidence" value="ECO:0007669"/>
    <property type="project" value="InterPro"/>
</dbReference>
<dbReference type="Pfam" id="PF02525">
    <property type="entry name" value="Flavodoxin_2"/>
    <property type="match status" value="1"/>
</dbReference>
<dbReference type="InterPro" id="IPR050104">
    <property type="entry name" value="FMN-dep_NADH:Q_OxRdtase_AzoR1"/>
</dbReference>
<keyword evidence="1 6" id="KW-0285">Flavoprotein</keyword>
<evidence type="ECO:0000256" key="2">
    <source>
        <dbReference type="ARBA" id="ARBA00022643"/>
    </source>
</evidence>
<comment type="function">
    <text evidence="6">Also exhibits azoreductase activity. Catalyzes the reductive cleavage of the azo bond in aromatic azo compounds to the corresponding amines.</text>
</comment>
<comment type="catalytic activity">
    <reaction evidence="5">
        <text>N,N-dimethyl-1,4-phenylenediamine + anthranilate + 2 NAD(+) = 2-(4-dimethylaminophenyl)diazenylbenzoate + 2 NADH + 2 H(+)</text>
        <dbReference type="Rhea" id="RHEA:55872"/>
        <dbReference type="ChEBI" id="CHEBI:15378"/>
        <dbReference type="ChEBI" id="CHEBI:15783"/>
        <dbReference type="ChEBI" id="CHEBI:16567"/>
        <dbReference type="ChEBI" id="CHEBI:57540"/>
        <dbReference type="ChEBI" id="CHEBI:57945"/>
        <dbReference type="ChEBI" id="CHEBI:71579"/>
        <dbReference type="EC" id="1.7.1.17"/>
    </reaction>
    <physiologicalReaction direction="right-to-left" evidence="5">
        <dbReference type="Rhea" id="RHEA:55874"/>
    </physiologicalReaction>
</comment>
<dbReference type="SUPFAM" id="SSF52218">
    <property type="entry name" value="Flavoproteins"/>
    <property type="match status" value="1"/>
</dbReference>
<dbReference type="RefSeq" id="WP_057804050.1">
    <property type="nucleotide sequence ID" value="NZ_JQBX01000020.1"/>
</dbReference>
<comment type="subunit">
    <text evidence="6">Homodimer.</text>
</comment>
<dbReference type="InterPro" id="IPR003680">
    <property type="entry name" value="Flavodoxin_fold"/>
</dbReference>
<dbReference type="GO" id="GO:0010181">
    <property type="term" value="F:FMN binding"/>
    <property type="evidence" value="ECO:0007669"/>
    <property type="project" value="UniProtKB-UniRule"/>
</dbReference>
<dbReference type="PATRIC" id="fig|331679.3.peg.866"/>
<gene>
    <name evidence="6" type="primary">azoR</name>
    <name evidence="8" type="ORF">IV81_GL000862</name>
</gene>
<organism evidence="8 9">
    <name type="scientific">Pediococcus stilesii</name>
    <dbReference type="NCBI Taxonomy" id="331679"/>
    <lineage>
        <taxon>Bacteria</taxon>
        <taxon>Bacillati</taxon>
        <taxon>Bacillota</taxon>
        <taxon>Bacilli</taxon>
        <taxon>Lactobacillales</taxon>
        <taxon>Lactobacillaceae</taxon>
        <taxon>Pediococcus</taxon>
    </lineage>
</organism>
<evidence type="ECO:0000256" key="4">
    <source>
        <dbReference type="ARBA" id="ARBA00023027"/>
    </source>
</evidence>
<comment type="function">
    <text evidence="6">Quinone reductase that provides resistance to thiol-specific stress caused by electrophilic quinones.</text>
</comment>
<evidence type="ECO:0000256" key="3">
    <source>
        <dbReference type="ARBA" id="ARBA00023002"/>
    </source>
</evidence>
<dbReference type="EMBL" id="JQBX01000020">
    <property type="protein sequence ID" value="KRN93233.1"/>
    <property type="molecule type" value="Genomic_DNA"/>
</dbReference>
<comment type="catalytic activity">
    <reaction evidence="6">
        <text>2 a quinone + NADH + H(+) = 2 a 1,4-benzosemiquinone + NAD(+)</text>
        <dbReference type="Rhea" id="RHEA:65952"/>
        <dbReference type="ChEBI" id="CHEBI:15378"/>
        <dbReference type="ChEBI" id="CHEBI:57540"/>
        <dbReference type="ChEBI" id="CHEBI:57945"/>
        <dbReference type="ChEBI" id="CHEBI:132124"/>
        <dbReference type="ChEBI" id="CHEBI:134225"/>
    </reaction>
</comment>
<evidence type="ECO:0000256" key="6">
    <source>
        <dbReference type="HAMAP-Rule" id="MF_01216"/>
    </source>
</evidence>
<keyword evidence="9" id="KW-1185">Reference proteome</keyword>
<dbReference type="PANTHER" id="PTHR43741:SF4">
    <property type="entry name" value="FMN-DEPENDENT NADH:QUINONE OXIDOREDUCTASE"/>
    <property type="match status" value="1"/>
</dbReference>
<evidence type="ECO:0000313" key="8">
    <source>
        <dbReference type="EMBL" id="KRN93233.1"/>
    </source>
</evidence>
<dbReference type="Gene3D" id="3.40.50.360">
    <property type="match status" value="1"/>
</dbReference>
<proteinExistence type="inferred from homology"/>
<reference evidence="8 9" key="1">
    <citation type="journal article" date="2015" name="Genome Announc.">
        <title>Expanding the biotechnology potential of lactobacilli through comparative genomics of 213 strains and associated genera.</title>
        <authorList>
            <person name="Sun Z."/>
            <person name="Harris H.M."/>
            <person name="McCann A."/>
            <person name="Guo C."/>
            <person name="Argimon S."/>
            <person name="Zhang W."/>
            <person name="Yang X."/>
            <person name="Jeffery I.B."/>
            <person name="Cooney J.C."/>
            <person name="Kagawa T.F."/>
            <person name="Liu W."/>
            <person name="Song Y."/>
            <person name="Salvetti E."/>
            <person name="Wrobel A."/>
            <person name="Rasinkangas P."/>
            <person name="Parkhill J."/>
            <person name="Rea M.C."/>
            <person name="O'Sullivan O."/>
            <person name="Ritari J."/>
            <person name="Douillard F.P."/>
            <person name="Paul Ross R."/>
            <person name="Yang R."/>
            <person name="Briner A.E."/>
            <person name="Felis G.E."/>
            <person name="de Vos W.M."/>
            <person name="Barrangou R."/>
            <person name="Klaenhammer T.R."/>
            <person name="Caufield P.W."/>
            <person name="Cui Y."/>
            <person name="Zhang H."/>
            <person name="O'Toole P.W."/>
        </authorList>
    </citation>
    <scope>NUCLEOTIDE SEQUENCE [LARGE SCALE GENOMIC DNA]</scope>
    <source>
        <strain evidence="8 9">DSM 18001</strain>
    </source>
</reference>
<dbReference type="AlphaFoldDB" id="A0A0R2KUS0"/>
<dbReference type="Proteomes" id="UP000051859">
    <property type="component" value="Unassembled WGS sequence"/>
</dbReference>
<dbReference type="STRING" id="331679.IV81_GL000862"/>
<dbReference type="GO" id="GO:0009055">
    <property type="term" value="F:electron transfer activity"/>
    <property type="evidence" value="ECO:0007669"/>
    <property type="project" value="UniProtKB-UniRule"/>
</dbReference>